<dbReference type="KEGG" id="ypk:y1536"/>
<dbReference type="DNASU" id="1146482"/>
<reference evidence="1 2" key="1">
    <citation type="journal article" date="2002" name="J. Bacteriol.">
        <title>Genome sequence of Yersinia pestis KIM.</title>
        <authorList>
            <person name="Deng W."/>
            <person name="Burland V."/>
            <person name="Plunkett G.III."/>
            <person name="Boutin A."/>
            <person name="Mayhew G.F."/>
            <person name="Liss P."/>
            <person name="Perna N.T."/>
            <person name="Rose D.J."/>
            <person name="Mau B."/>
            <person name="Zhou S."/>
            <person name="Schwartz D.C."/>
            <person name="Fetherston J.D."/>
            <person name="Lindler L.E."/>
            <person name="Brubaker R.R."/>
            <person name="Plana G.V."/>
            <person name="Straley S.C."/>
            <person name="McDonough K.A."/>
            <person name="Nilles M.L."/>
            <person name="Matson J.S."/>
            <person name="Blattner F.R."/>
            <person name="Perry R.D."/>
        </authorList>
    </citation>
    <scope>NUCLEOTIDE SEQUENCE [LARGE SCALE GENOMIC DNA]</scope>
    <source>
        <strain evidence="2">KIM10+ / Biovar Mediaevalis</strain>
    </source>
</reference>
<gene>
    <name evidence="1" type="ordered locus">y1536</name>
</gene>
<evidence type="ECO:0000313" key="2">
    <source>
        <dbReference type="Proteomes" id="UP000002490"/>
    </source>
</evidence>
<protein>
    <recommendedName>
        <fullName evidence="3">Type VI secretion system baseplate subunit TssG</fullName>
    </recommendedName>
</protein>
<dbReference type="EMBL" id="AE009952">
    <property type="protein sequence ID" value="AAM85106.1"/>
    <property type="molecule type" value="Genomic_DNA"/>
</dbReference>
<dbReference type="Proteomes" id="UP000002490">
    <property type="component" value="Chromosome"/>
</dbReference>
<dbReference type="PANTHER" id="PTHR35564">
    <property type="match status" value="1"/>
</dbReference>
<dbReference type="HOGENOM" id="CLU_048238_4_0_6"/>
<organism evidence="1 2">
    <name type="scientific">Yersinia pestis</name>
    <dbReference type="NCBI Taxonomy" id="632"/>
    <lineage>
        <taxon>Bacteria</taxon>
        <taxon>Pseudomonadati</taxon>
        <taxon>Pseudomonadota</taxon>
        <taxon>Gammaproteobacteria</taxon>
        <taxon>Enterobacterales</taxon>
        <taxon>Yersiniaceae</taxon>
        <taxon>Yersinia</taxon>
    </lineage>
</organism>
<name>Q8CLE4_YERPE</name>
<evidence type="ECO:0008006" key="3">
    <source>
        <dbReference type="Google" id="ProtNLM"/>
    </source>
</evidence>
<dbReference type="InterPro" id="IPR010732">
    <property type="entry name" value="T6SS_TssG-like"/>
</dbReference>
<dbReference type="Pfam" id="PF06996">
    <property type="entry name" value="T6SS_TssG"/>
    <property type="match status" value="1"/>
</dbReference>
<dbReference type="NCBIfam" id="TIGR03347">
    <property type="entry name" value="VI_chp_1"/>
    <property type="match status" value="1"/>
</dbReference>
<sequence>MESPPWQTRSPVMLPDESVHQEKHANLDAWYQESQPWNAGFISMMRANAARNPTLPAPGKAPLPEQEAFRIGQSAHMTFSPREISHAVMRDGKMDLQLFGLGIWGPNGAMPLQMTELAYTRAELHDHTMTDFVDLFHHRALSQLYRAWFVSQDTASLDRQSDEKFSFYVGSLAGLDPQELNDTELPVHARLASSAHLIREARNPEGLVGALQYYFDVPVRMVEYAEQWIFLEESDQTQLGDGAGAMLLGDGAILGNTVLDRQHKFQLILGPLSLQQYLRFSLWGQDLPVLREWVRNFVGFEYAWEVQLLLSADEVPMATLDGGHQLGYTSWLARSDTTLDVGGMSFEPEMHHD</sequence>
<dbReference type="PANTHER" id="PTHR35564:SF4">
    <property type="entry name" value="CYTOPLASMIC PROTEIN"/>
    <property type="match status" value="1"/>
</dbReference>
<dbReference type="AlphaFoldDB" id="Q8CLE4"/>
<evidence type="ECO:0000313" key="1">
    <source>
        <dbReference type="EMBL" id="AAM85106.1"/>
    </source>
</evidence>
<dbReference type="IntAct" id="Q8CLE4">
    <property type="interactions" value="1"/>
</dbReference>
<accession>Q8CLE4</accession>
<proteinExistence type="predicted"/>